<dbReference type="Gene3D" id="3.40.850.10">
    <property type="entry name" value="Kinesin motor domain"/>
    <property type="match status" value="1"/>
</dbReference>
<feature type="binding site" evidence="12">
    <location>
        <begin position="92"/>
        <end position="99"/>
    </location>
    <ligand>
        <name>ATP</name>
        <dbReference type="ChEBI" id="CHEBI:30616"/>
    </ligand>
</feature>
<dbReference type="CDD" id="cd22248">
    <property type="entry name" value="Rcc_KIF21"/>
    <property type="match status" value="1"/>
</dbReference>
<feature type="coiled-coil region" evidence="13">
    <location>
        <begin position="509"/>
        <end position="536"/>
    </location>
</feature>
<dbReference type="InterPro" id="IPR015943">
    <property type="entry name" value="WD40/YVTN_repeat-like_dom_sf"/>
</dbReference>
<dbReference type="GO" id="GO:0005874">
    <property type="term" value="C:microtubule"/>
    <property type="evidence" value="ECO:0007669"/>
    <property type="project" value="UniProtKB-KW"/>
</dbReference>
<feature type="compositionally biased region" description="Low complexity" evidence="14">
    <location>
        <begin position="781"/>
        <end position="792"/>
    </location>
</feature>
<dbReference type="InterPro" id="IPR027640">
    <property type="entry name" value="Kinesin-like_fam"/>
</dbReference>
<dbReference type="EMBL" id="CAXLJL010000900">
    <property type="protein sequence ID" value="CAL5141566.1"/>
    <property type="molecule type" value="Genomic_DNA"/>
</dbReference>
<evidence type="ECO:0000256" key="12">
    <source>
        <dbReference type="PROSITE-ProRule" id="PRU00283"/>
    </source>
</evidence>
<dbReference type="GO" id="GO:0008017">
    <property type="term" value="F:microtubule binding"/>
    <property type="evidence" value="ECO:0007669"/>
    <property type="project" value="InterPro"/>
</dbReference>
<keyword evidence="10" id="KW-0206">Cytoskeleton</keyword>
<dbReference type="Gene3D" id="2.130.10.10">
    <property type="entry name" value="YVTN repeat-like/Quinoprotein amine dehydrogenase"/>
    <property type="match status" value="2"/>
</dbReference>
<dbReference type="Proteomes" id="UP001497525">
    <property type="component" value="Unassembled WGS sequence"/>
</dbReference>
<dbReference type="GO" id="GO:0007052">
    <property type="term" value="P:mitotic spindle organization"/>
    <property type="evidence" value="ECO:0007669"/>
    <property type="project" value="TreeGrafter"/>
</dbReference>
<organism evidence="16 17">
    <name type="scientific">Calicophoron daubneyi</name>
    <name type="common">Rumen fluke</name>
    <name type="synonym">Paramphistomum daubneyi</name>
    <dbReference type="NCBI Taxonomy" id="300641"/>
    <lineage>
        <taxon>Eukaryota</taxon>
        <taxon>Metazoa</taxon>
        <taxon>Spiralia</taxon>
        <taxon>Lophotrochozoa</taxon>
        <taxon>Platyhelminthes</taxon>
        <taxon>Trematoda</taxon>
        <taxon>Digenea</taxon>
        <taxon>Plagiorchiida</taxon>
        <taxon>Pronocephalata</taxon>
        <taxon>Paramphistomoidea</taxon>
        <taxon>Paramphistomidae</taxon>
        <taxon>Calicophoron</taxon>
    </lineage>
</organism>
<evidence type="ECO:0000256" key="13">
    <source>
        <dbReference type="SAM" id="Coils"/>
    </source>
</evidence>
<dbReference type="PROSITE" id="PS50294">
    <property type="entry name" value="WD_REPEATS_REGION"/>
    <property type="match status" value="2"/>
</dbReference>
<dbReference type="FunFam" id="3.40.850.10:FF:000011">
    <property type="entry name" value="Kinesin family member 21A"/>
    <property type="match status" value="1"/>
</dbReference>
<dbReference type="PROSITE" id="PS00411">
    <property type="entry name" value="KINESIN_MOTOR_1"/>
    <property type="match status" value="1"/>
</dbReference>
<feature type="region of interest" description="Disordered" evidence="14">
    <location>
        <begin position="754"/>
        <end position="815"/>
    </location>
</feature>
<dbReference type="InterPro" id="IPR036961">
    <property type="entry name" value="Kinesin_motor_dom_sf"/>
</dbReference>
<feature type="coiled-coil region" evidence="13">
    <location>
        <begin position="825"/>
        <end position="1021"/>
    </location>
</feature>
<dbReference type="Pfam" id="PF25764">
    <property type="entry name" value="KIF21A_4th"/>
    <property type="match status" value="1"/>
</dbReference>
<feature type="region of interest" description="Disordered" evidence="14">
    <location>
        <begin position="652"/>
        <end position="694"/>
    </location>
</feature>
<gene>
    <name evidence="16" type="ORF">CDAUBV1_LOCUS16795</name>
</gene>
<feature type="repeat" description="WD" evidence="11">
    <location>
        <begin position="1978"/>
        <end position="2015"/>
    </location>
</feature>
<evidence type="ECO:0000256" key="8">
    <source>
        <dbReference type="ARBA" id="ARBA00023054"/>
    </source>
</evidence>
<accession>A0AAV2TWX6</accession>
<dbReference type="Pfam" id="PF00400">
    <property type="entry name" value="WD40"/>
    <property type="match status" value="3"/>
</dbReference>
<evidence type="ECO:0000256" key="5">
    <source>
        <dbReference type="ARBA" id="ARBA00022737"/>
    </source>
</evidence>
<dbReference type="SUPFAM" id="SSF50978">
    <property type="entry name" value="WD40 repeat-like"/>
    <property type="match status" value="1"/>
</dbReference>
<dbReference type="GO" id="GO:0003777">
    <property type="term" value="F:microtubule motor activity"/>
    <property type="evidence" value="ECO:0007669"/>
    <property type="project" value="InterPro"/>
</dbReference>
<evidence type="ECO:0000256" key="3">
    <source>
        <dbReference type="ARBA" id="ARBA00022574"/>
    </source>
</evidence>
<comment type="subcellular location">
    <subcellularLocation>
        <location evidence="1">Cytoplasm</location>
        <location evidence="1">Cytoskeleton</location>
    </subcellularLocation>
</comment>
<dbReference type="InterPro" id="IPR001680">
    <property type="entry name" value="WD40_rpt"/>
</dbReference>
<dbReference type="InterPro" id="IPR019775">
    <property type="entry name" value="WD40_repeat_CS"/>
</dbReference>
<evidence type="ECO:0000256" key="6">
    <source>
        <dbReference type="ARBA" id="ARBA00022741"/>
    </source>
</evidence>
<name>A0AAV2TWX6_CALDB</name>
<dbReference type="CDD" id="cd00200">
    <property type="entry name" value="WD40"/>
    <property type="match status" value="1"/>
</dbReference>
<dbReference type="Pfam" id="PF23203">
    <property type="entry name" value="KIF21A"/>
    <property type="match status" value="1"/>
</dbReference>
<keyword evidence="6 12" id="KW-0547">Nucleotide-binding</keyword>
<evidence type="ECO:0000313" key="17">
    <source>
        <dbReference type="Proteomes" id="UP001497525"/>
    </source>
</evidence>
<feature type="domain" description="Kinesin motor" evidence="15">
    <location>
        <begin position="13"/>
        <end position="377"/>
    </location>
</feature>
<dbReference type="SMART" id="SM00320">
    <property type="entry name" value="WD40"/>
    <property type="match status" value="6"/>
</dbReference>
<keyword evidence="9 12" id="KW-0505">Motor protein</keyword>
<keyword evidence="5" id="KW-0677">Repeat</keyword>
<evidence type="ECO:0000256" key="7">
    <source>
        <dbReference type="ARBA" id="ARBA00022840"/>
    </source>
</evidence>
<feature type="compositionally biased region" description="Basic residues" evidence="14">
    <location>
        <begin position="618"/>
        <end position="636"/>
    </location>
</feature>
<feature type="coiled-coil region" evidence="13">
    <location>
        <begin position="1096"/>
        <end position="1169"/>
    </location>
</feature>
<dbReference type="PANTHER" id="PTHR47969:SF28">
    <property type="entry name" value="KINESIN-LIKE PROTEIN KIF21B"/>
    <property type="match status" value="1"/>
</dbReference>
<feature type="compositionally biased region" description="Acidic residues" evidence="14">
    <location>
        <begin position="715"/>
        <end position="730"/>
    </location>
</feature>
<feature type="region of interest" description="Disordered" evidence="14">
    <location>
        <begin position="1465"/>
        <end position="1503"/>
    </location>
</feature>
<dbReference type="InterPro" id="IPR001752">
    <property type="entry name" value="Kinesin_motor_dom"/>
</dbReference>
<keyword evidence="3 11" id="KW-0853">WD repeat</keyword>
<dbReference type="GO" id="GO:0005875">
    <property type="term" value="C:microtubule associated complex"/>
    <property type="evidence" value="ECO:0007669"/>
    <property type="project" value="TreeGrafter"/>
</dbReference>
<evidence type="ECO:0000259" key="15">
    <source>
        <dbReference type="PROSITE" id="PS50067"/>
    </source>
</evidence>
<sequence>MAVENASESDSTSVHVAVRVRPQSAKEKLAMNQICTAVASNAPQLMLGKDSSFTFDYVFNIHSTQEQIFQTLAKPLIDGCMNGYNATILAYGQTGSGKTYTMGTGFDMSSGHHQAGIIPRAVQYLFASIAESRAQAAAKHEPVPEFKVVAQFLELYNEELVDLLDADRSRKSHLRLHENAQGDIYLTGVSTRLVSSLEDTLKCLRDGSLVRSTASTNMNAQSSRSHAIFTLHIRQQRLVKYEEESSGPKGDSHSENDQDPDSTVTVPEFETLTAKFHFVDLAGSERLKRTGATGDRAKEGISINRGLLALGNVISALGDKAKRGCHVPYRDSKLTRLLQDSLGGNSRTIMIACISPSDCDFLETLNTLKYANRARNIRNKVMMNQDKTSKQLAMLRAQLAALQEEIEEYRQGKRVAGTEETSDLSREIALYRQENDKLRLRVKALTVTIDALKVRNAQLSADQEAGSWATSRARLLQAAQGDQPNPDSTSAKTVVGSDTTSANLIMEEMDSFRQLVEKYTIENEELRTKLVEAEALAEFGQHAFSYASPGRPGRLSDGILGGAGRSSSPRRVALTSSEFPDLDSSMVAAAEAGLSVANYYFDMDPEAEATVATVPGLTKKRKHHRHRQKHRGRHQKPCRLALSEERKALNDVTNNGEPKEAWTSGANQCSEARGNSKALKRTNGQDTSSAEMRGAADEAADLVSLVLNGEAYADLDEDGGANEGYDDGEQSDVSNTCAVEPTDGTAAELDETLLADQPQEDTLSHAVKPKRRARSNDETASEFGSSSGSSDSEGSDNDSTKSDTEMVIPRERDVRETEKRLHVSLANVSNAIDSKQRLLAELQAKAAQLDSLRRHYERQLNNLQSRIRETEKERDSVMANLDQVEHAGEERLRKTKEEFAKKLNSLQDEVKHLQTSRQEQLRLEREQAKKNGELRQLRAELENLRRLKVTLTQQLQKETNRARQLEALSARRVLELKKAKSQADSHIRSLEAAQSAKERALKQKEAEVEALKRKTIEQQRQLVSSASNRMTRSVIVGGSSSVASRRADERSFMSTSVYPSNRTGNLTRNRFVNTAKAKWTMINRQLEIEIQRRQTAARLEHDMQTWVRERDNLSRRLQRLQRRRARAEESVADNAEDENSHLAEFDEQIRNVTAQLDSAQEAIRDCQASIIELDKCAPKAAGVVAPRTRAPNSRSATGANATQLLFSGCSLSESRFLLNQLFENAVSRALQASRLQLSEAQLRANLSVWEQEREQELEVLRIAMQHAGIPMESIEAVLSVAGNGDRPRSKSTTVCPQHGSLAVAGCECCSLTGEPPSAPISSDESSDEDNHPHSDHGTSLSIIGQSMAGQSSYHPCQGMSHSMYASLEASNVNKSRITSELDESSDRTCDGTLDGTGRPVKARGRMLQPQDMLGLSTPLNTNSSNQAADSTLVEMMPPPGSYFLRRPRTAFGPAMSTAIPATPRLTPVPLSAGPSPATRRRFPGCVLNNTSVTNNGPTSTTTRAGLQNVQNIPSAMSMSVTLPVGGSDSQNGNIDIRSRPVSAAASSSPVDVFNRLTSGMFNSPHPSRGSIQPLQKCSSLGISAAPSSPTPVMPGNAVSVLHTPSQPYRLASSGSAACSTNLTVATNNVPAATLSQPLAAFFGTSTASTQPPVVSSGSNLLGSPGLSAPSNQPPSFRVPMECTHIARGHSNAVLDVDIIGNIMVTGSKDRTAKVWDLQTMEEIDTLKDHPNNVSKVRLCPVTNLIFTVCSYFIKVWDRRDPRKCIRTLLSSGLNQDGELEMKITRRQNICPPGETNIMDIALGGPHPSLTHTMLLATANSVKLWDLRRYFAVGKLHGNHQAPVMVLATDQTPYSVSCSSPQLTVVTGSKDHYIKVFHVAADASGLLTPTFDLEPPHYDGIESLVLHGNTLFSGSRDAAIKKWNLGRDGRQEVMLAQAHKDWIQGLAITGDGKNLISGCRGGHLKLWNVEDCTCLGEVLNAHEGAINAVRAVDDRIFTAGSDKDVRFWHLLDQNPA</sequence>
<dbReference type="PANTHER" id="PTHR47969">
    <property type="entry name" value="CHROMOSOME-ASSOCIATED KINESIN KIF4A-RELATED"/>
    <property type="match status" value="1"/>
</dbReference>
<dbReference type="InterPro" id="IPR056532">
    <property type="entry name" value="KIF21A/B_hel_2"/>
</dbReference>
<feature type="region of interest" description="Disordered" evidence="14">
    <location>
        <begin position="715"/>
        <end position="739"/>
    </location>
</feature>
<proteinExistence type="inferred from homology"/>
<evidence type="ECO:0000256" key="2">
    <source>
        <dbReference type="ARBA" id="ARBA00022490"/>
    </source>
</evidence>
<feature type="region of interest" description="Disordered" evidence="14">
    <location>
        <begin position="617"/>
        <end position="636"/>
    </location>
</feature>
<dbReference type="InterPro" id="IPR027417">
    <property type="entry name" value="P-loop_NTPase"/>
</dbReference>
<feature type="region of interest" description="Disordered" evidence="14">
    <location>
        <begin position="1314"/>
        <end position="1340"/>
    </location>
</feature>
<dbReference type="GO" id="GO:0005524">
    <property type="term" value="F:ATP binding"/>
    <property type="evidence" value="ECO:0007669"/>
    <property type="project" value="UniProtKB-UniRule"/>
</dbReference>
<feature type="repeat" description="WD" evidence="11">
    <location>
        <begin position="1935"/>
        <end position="1969"/>
    </location>
</feature>
<feature type="repeat" description="WD" evidence="11">
    <location>
        <begin position="1686"/>
        <end position="1725"/>
    </location>
</feature>
<keyword evidence="4" id="KW-0493">Microtubule</keyword>
<keyword evidence="7 12" id="KW-0067">ATP-binding</keyword>
<keyword evidence="2" id="KW-0963">Cytoplasm</keyword>
<evidence type="ECO:0000256" key="11">
    <source>
        <dbReference type="PROSITE-ProRule" id="PRU00221"/>
    </source>
</evidence>
<dbReference type="Pfam" id="PF00225">
    <property type="entry name" value="Kinesin"/>
    <property type="match status" value="1"/>
</dbReference>
<dbReference type="GO" id="GO:0051231">
    <property type="term" value="P:spindle elongation"/>
    <property type="evidence" value="ECO:0007669"/>
    <property type="project" value="TreeGrafter"/>
</dbReference>
<comment type="similarity">
    <text evidence="12">Belongs to the TRAFAC class myosin-kinesin ATPase superfamily. Kinesin family.</text>
</comment>
<dbReference type="PRINTS" id="PR00380">
    <property type="entry name" value="KINESINHEAVY"/>
</dbReference>
<feature type="region of interest" description="Disordered" evidence="14">
    <location>
        <begin position="1375"/>
        <end position="1401"/>
    </location>
</feature>
<comment type="caution">
    <text evidence="16">The sequence shown here is derived from an EMBL/GenBank/DDBJ whole genome shotgun (WGS) entry which is preliminary data.</text>
</comment>
<dbReference type="CDD" id="cd01372">
    <property type="entry name" value="KISc_KIF4"/>
    <property type="match status" value="1"/>
</dbReference>
<keyword evidence="8 13" id="KW-0175">Coiled coil</keyword>
<dbReference type="InterPro" id="IPR019821">
    <property type="entry name" value="Kinesin_motor_CS"/>
</dbReference>
<dbReference type="PROSITE" id="PS50082">
    <property type="entry name" value="WD_REPEATS_2"/>
    <property type="match status" value="3"/>
</dbReference>
<dbReference type="PROSITE" id="PS00678">
    <property type="entry name" value="WD_REPEATS_1"/>
    <property type="match status" value="1"/>
</dbReference>
<feature type="coiled-coil region" evidence="13">
    <location>
        <begin position="385"/>
        <end position="455"/>
    </location>
</feature>
<evidence type="ECO:0000256" key="14">
    <source>
        <dbReference type="SAM" id="MobiDB-lite"/>
    </source>
</evidence>
<feature type="compositionally biased region" description="Polar residues" evidence="14">
    <location>
        <begin position="1487"/>
        <end position="1503"/>
    </location>
</feature>
<feature type="compositionally biased region" description="Basic and acidic residues" evidence="14">
    <location>
        <begin position="798"/>
        <end position="815"/>
    </location>
</feature>
<evidence type="ECO:0000256" key="4">
    <source>
        <dbReference type="ARBA" id="ARBA00022701"/>
    </source>
</evidence>
<evidence type="ECO:0000313" key="16">
    <source>
        <dbReference type="EMBL" id="CAL5141566.1"/>
    </source>
</evidence>
<dbReference type="SMART" id="SM00129">
    <property type="entry name" value="KISc"/>
    <property type="match status" value="1"/>
</dbReference>
<feature type="region of interest" description="Disordered" evidence="14">
    <location>
        <begin position="240"/>
        <end position="264"/>
    </location>
</feature>
<dbReference type="SUPFAM" id="SSF52540">
    <property type="entry name" value="P-loop containing nucleoside triphosphate hydrolases"/>
    <property type="match status" value="1"/>
</dbReference>
<reference evidence="16" key="1">
    <citation type="submission" date="2024-06" db="EMBL/GenBank/DDBJ databases">
        <authorList>
            <person name="Liu X."/>
            <person name="Lenzi L."/>
            <person name="Haldenby T S."/>
            <person name="Uol C."/>
        </authorList>
    </citation>
    <scope>NUCLEOTIDE SEQUENCE</scope>
</reference>
<evidence type="ECO:0000256" key="9">
    <source>
        <dbReference type="ARBA" id="ARBA00023175"/>
    </source>
</evidence>
<evidence type="ECO:0000256" key="10">
    <source>
        <dbReference type="ARBA" id="ARBA00023212"/>
    </source>
</evidence>
<dbReference type="InterPro" id="IPR036322">
    <property type="entry name" value="WD40_repeat_dom_sf"/>
</dbReference>
<dbReference type="PROSITE" id="PS50067">
    <property type="entry name" value="KINESIN_MOTOR_2"/>
    <property type="match status" value="1"/>
</dbReference>
<dbReference type="GO" id="GO:0007018">
    <property type="term" value="P:microtubule-based movement"/>
    <property type="evidence" value="ECO:0007669"/>
    <property type="project" value="InterPro"/>
</dbReference>
<protein>
    <recommendedName>
        <fullName evidence="15">Kinesin motor domain-containing protein</fullName>
    </recommendedName>
</protein>
<evidence type="ECO:0000256" key="1">
    <source>
        <dbReference type="ARBA" id="ARBA00004245"/>
    </source>
</evidence>